<reference evidence="2 3" key="2">
    <citation type="submission" date="2018-10" db="EMBL/GenBank/DDBJ databases">
        <authorList>
            <consortium name="Pathogen Informatics"/>
        </authorList>
    </citation>
    <scope>NUCLEOTIDE SEQUENCE [LARGE SCALE GENOMIC DNA]</scope>
</reference>
<evidence type="ECO:0000256" key="1">
    <source>
        <dbReference type="SAM" id="MobiDB-lite"/>
    </source>
</evidence>
<evidence type="ECO:0000313" key="2">
    <source>
        <dbReference type="EMBL" id="VDD89374.1"/>
    </source>
</evidence>
<proteinExistence type="predicted"/>
<accession>A0A0N4V309</accession>
<gene>
    <name evidence="2" type="ORF">EVEC_LOCUS4125</name>
</gene>
<dbReference type="EMBL" id="UXUI01007769">
    <property type="protein sequence ID" value="VDD89374.1"/>
    <property type="molecule type" value="Genomic_DNA"/>
</dbReference>
<evidence type="ECO:0000313" key="4">
    <source>
        <dbReference type="WBParaSite" id="EVEC_0000441701-mRNA-1"/>
    </source>
</evidence>
<evidence type="ECO:0000313" key="3">
    <source>
        <dbReference type="Proteomes" id="UP000274131"/>
    </source>
</evidence>
<name>A0A0N4V309_ENTVE</name>
<dbReference type="WBParaSite" id="EVEC_0000441701-mRNA-1">
    <property type="protein sequence ID" value="EVEC_0000441701-mRNA-1"/>
    <property type="gene ID" value="EVEC_0000441701"/>
</dbReference>
<feature type="region of interest" description="Disordered" evidence="1">
    <location>
        <begin position="49"/>
        <end position="78"/>
    </location>
</feature>
<reference evidence="4" key="1">
    <citation type="submission" date="2017-02" db="UniProtKB">
        <authorList>
            <consortium name="WormBaseParasite"/>
        </authorList>
    </citation>
    <scope>IDENTIFICATION</scope>
</reference>
<feature type="compositionally biased region" description="Low complexity" evidence="1">
    <location>
        <begin position="52"/>
        <end position="68"/>
    </location>
</feature>
<protein>
    <submittedName>
        <fullName evidence="4">Cyclin-dependent serine/threonine-protein kinase DDB_G0272797/DDB_G0274007</fullName>
    </submittedName>
</protein>
<organism evidence="4">
    <name type="scientific">Enterobius vermicularis</name>
    <name type="common">Human pinworm</name>
    <dbReference type="NCBI Taxonomy" id="51028"/>
    <lineage>
        <taxon>Eukaryota</taxon>
        <taxon>Metazoa</taxon>
        <taxon>Ecdysozoa</taxon>
        <taxon>Nematoda</taxon>
        <taxon>Chromadorea</taxon>
        <taxon>Rhabditida</taxon>
        <taxon>Spirurina</taxon>
        <taxon>Oxyuridomorpha</taxon>
        <taxon>Oxyuroidea</taxon>
        <taxon>Oxyuridae</taxon>
        <taxon>Enterobius</taxon>
    </lineage>
</organism>
<keyword evidence="3" id="KW-1185">Reference proteome</keyword>
<dbReference type="AlphaFoldDB" id="A0A0N4V309"/>
<dbReference type="Proteomes" id="UP000274131">
    <property type="component" value="Unassembled WGS sequence"/>
</dbReference>
<sequence length="103" mass="12049">MFSQQARHPPRPQYILAQQQSVASGHSLPPQYHQQPAVEQVEAELQTVNPVQQQQQQQQHYMMEQQQMASRMPANAHPVERPTMMPQVFYEFLVLLTLFFKGF</sequence>